<reference evidence="2" key="1">
    <citation type="journal article" date="2015" name="Genome Announc.">
        <title>Draft Genome Sequence of an Anaerobic Ammonium-Oxidizing Bacterium, "Candidatus Brocadia sinica".</title>
        <authorList>
            <person name="Oshiki M."/>
            <person name="Shinyako-Hata K."/>
            <person name="Satoh H."/>
            <person name="Okabe S."/>
        </authorList>
    </citation>
    <scope>NUCLEOTIDE SEQUENCE [LARGE SCALE GENOMIC DNA]</scope>
    <source>
        <strain evidence="2">JPN1</strain>
    </source>
</reference>
<keyword evidence="2" id="KW-1185">Reference proteome</keyword>
<evidence type="ECO:0000313" key="2">
    <source>
        <dbReference type="Proteomes" id="UP000032309"/>
    </source>
</evidence>
<gene>
    <name evidence="1" type="ORF">BROSI_A1082</name>
</gene>
<sequence>MLKNKKALLQRFSHKKFLEAPGFNRKDLVTILFFAKKHPMNLLYYSKTDVFPE</sequence>
<dbReference type="EMBL" id="BAFN01000001">
    <property type="protein sequence ID" value="GAN32567.1"/>
    <property type="molecule type" value="Genomic_DNA"/>
</dbReference>
<dbReference type="Proteomes" id="UP000032309">
    <property type="component" value="Unassembled WGS sequence"/>
</dbReference>
<protein>
    <submittedName>
        <fullName evidence="1">Uncharacterized protein</fullName>
    </submittedName>
</protein>
<accession>A0ABQ0JVC7</accession>
<proteinExistence type="predicted"/>
<name>A0ABQ0JVC7_9BACT</name>
<evidence type="ECO:0000313" key="1">
    <source>
        <dbReference type="EMBL" id="GAN32567.1"/>
    </source>
</evidence>
<comment type="caution">
    <text evidence="1">The sequence shown here is derived from an EMBL/GenBank/DDBJ whole genome shotgun (WGS) entry which is preliminary data.</text>
</comment>
<organism evidence="1 2">
    <name type="scientific">Candidatus Brocadia sinica JPN1</name>
    <dbReference type="NCBI Taxonomy" id="1197129"/>
    <lineage>
        <taxon>Bacteria</taxon>
        <taxon>Pseudomonadati</taxon>
        <taxon>Planctomycetota</taxon>
        <taxon>Candidatus Brocadiia</taxon>
        <taxon>Candidatus Brocadiales</taxon>
        <taxon>Candidatus Brocadiaceae</taxon>
        <taxon>Candidatus Brocadia</taxon>
    </lineage>
</organism>